<reference evidence="1 2" key="1">
    <citation type="submission" date="2023-07" db="EMBL/GenBank/DDBJ databases">
        <title>Sorghum-associated microbial communities from plants grown in Nebraska, USA.</title>
        <authorList>
            <person name="Schachtman D."/>
        </authorList>
    </citation>
    <scope>NUCLEOTIDE SEQUENCE [LARGE SCALE GENOMIC DNA]</scope>
    <source>
        <strain evidence="1 2">BE167</strain>
    </source>
</reference>
<evidence type="ECO:0000313" key="2">
    <source>
        <dbReference type="Proteomes" id="UP001252243"/>
    </source>
</evidence>
<comment type="caution">
    <text evidence="1">The sequence shown here is derived from an EMBL/GenBank/DDBJ whole genome shotgun (WGS) entry which is preliminary data.</text>
</comment>
<gene>
    <name evidence="1" type="ORF">J2X01_000621</name>
</gene>
<sequence length="97" mass="10285">MDANQGPEDKLRSVLAMCGRARAEDTLPASSARLIEAWRRLEELSAALATVRTRLEVAAVLSRVPIATSGMGTSPTPAEAVDRLQAAANNVLALRDT</sequence>
<dbReference type="Proteomes" id="UP001252243">
    <property type="component" value="Unassembled WGS sequence"/>
</dbReference>
<accession>A0ABU1U820</accession>
<evidence type="ECO:0000313" key="1">
    <source>
        <dbReference type="EMBL" id="MDR7081344.1"/>
    </source>
</evidence>
<dbReference type="EMBL" id="JAVDVQ010000002">
    <property type="protein sequence ID" value="MDR7081344.1"/>
    <property type="molecule type" value="Genomic_DNA"/>
</dbReference>
<name>A0ABU1U820_9MICC</name>
<protein>
    <submittedName>
        <fullName evidence="1">Uncharacterized protein</fullName>
    </submittedName>
</protein>
<proteinExistence type="predicted"/>
<keyword evidence="2" id="KW-1185">Reference proteome</keyword>
<organism evidence="1 2">
    <name type="scientific">Arthrobacter ginsengisoli</name>
    <dbReference type="NCBI Taxonomy" id="1356565"/>
    <lineage>
        <taxon>Bacteria</taxon>
        <taxon>Bacillati</taxon>
        <taxon>Actinomycetota</taxon>
        <taxon>Actinomycetes</taxon>
        <taxon>Micrococcales</taxon>
        <taxon>Micrococcaceae</taxon>
        <taxon>Arthrobacter</taxon>
    </lineage>
</organism>